<organism evidence="1 2">
    <name type="scientific">Candidatus Falkowbacteria bacterium CG1_02_37_44</name>
    <dbReference type="NCBI Taxonomy" id="1805146"/>
    <lineage>
        <taxon>Bacteria</taxon>
        <taxon>Candidatus Falkowiibacteriota</taxon>
    </lineage>
</organism>
<dbReference type="Proteomes" id="UP000183192">
    <property type="component" value="Unassembled WGS sequence"/>
</dbReference>
<dbReference type="EMBL" id="MNUU01000038">
    <property type="protein sequence ID" value="OIO07674.1"/>
    <property type="molecule type" value="Genomic_DNA"/>
</dbReference>
<sequence>MEKIIGERNRIIALNLSLRFAKEYLEMLYKMRKNYTTDEIQESTKLTIIQRALWTSLIIEIGRLFDTYETKNKKVISFKKIKSLEKDINNIHSEAIIGKIINTRKTFTAHWGKKKDKVVSVDEVCNSNLGTLLEKIEKLKIA</sequence>
<comment type="caution">
    <text evidence="1">The sequence shown here is derived from an EMBL/GenBank/DDBJ whole genome shotgun (WGS) entry which is preliminary data.</text>
</comment>
<dbReference type="AlphaFoldDB" id="A0A1J4T7C3"/>
<accession>A0A1J4T7C3</accession>
<reference evidence="1 2" key="1">
    <citation type="journal article" date="2016" name="Environ. Microbiol.">
        <title>Genomic resolution of a cold subsurface aquifer community provides metabolic insights for novel microbes adapted to high CO concentrations.</title>
        <authorList>
            <person name="Probst A.J."/>
            <person name="Castelle C.J."/>
            <person name="Singh A."/>
            <person name="Brown C.T."/>
            <person name="Anantharaman K."/>
            <person name="Sharon I."/>
            <person name="Hug L.A."/>
            <person name="Burstein D."/>
            <person name="Emerson J.B."/>
            <person name="Thomas B.C."/>
            <person name="Banfield J.F."/>
        </authorList>
    </citation>
    <scope>NUCLEOTIDE SEQUENCE [LARGE SCALE GENOMIC DNA]</scope>
    <source>
        <strain evidence="1">CG1_02_37_44</strain>
    </source>
</reference>
<protein>
    <recommendedName>
        <fullName evidence="3">HEPN AbiU2-like domain-containing protein</fullName>
    </recommendedName>
</protein>
<name>A0A1J4T7C3_9BACT</name>
<evidence type="ECO:0008006" key="3">
    <source>
        <dbReference type="Google" id="ProtNLM"/>
    </source>
</evidence>
<proteinExistence type="predicted"/>
<dbReference type="STRING" id="1805146.AUJ27_02065"/>
<gene>
    <name evidence="1" type="ORF">AUJ27_02065</name>
</gene>
<evidence type="ECO:0000313" key="1">
    <source>
        <dbReference type="EMBL" id="OIO07674.1"/>
    </source>
</evidence>
<dbReference type="Gene3D" id="1.20.120.1060">
    <property type="match status" value="1"/>
</dbReference>
<evidence type="ECO:0000313" key="2">
    <source>
        <dbReference type="Proteomes" id="UP000183192"/>
    </source>
</evidence>